<dbReference type="PROSITE" id="PS00135">
    <property type="entry name" value="TRYPSIN_SER"/>
    <property type="match status" value="1"/>
</dbReference>
<dbReference type="Gene3D" id="2.40.10.10">
    <property type="entry name" value="Trypsin-like serine proteases"/>
    <property type="match status" value="1"/>
</dbReference>
<organism evidence="5">
    <name type="scientific">Spodoptera frugiperda</name>
    <name type="common">Fall armyworm</name>
    <dbReference type="NCBI Taxonomy" id="7108"/>
    <lineage>
        <taxon>Eukaryota</taxon>
        <taxon>Metazoa</taxon>
        <taxon>Ecdysozoa</taxon>
        <taxon>Arthropoda</taxon>
        <taxon>Hexapoda</taxon>
        <taxon>Insecta</taxon>
        <taxon>Pterygota</taxon>
        <taxon>Neoptera</taxon>
        <taxon>Endopterygota</taxon>
        <taxon>Lepidoptera</taxon>
        <taxon>Glossata</taxon>
        <taxon>Ditrysia</taxon>
        <taxon>Noctuoidea</taxon>
        <taxon>Noctuidae</taxon>
        <taxon>Amphipyrinae</taxon>
        <taxon>Spodoptera</taxon>
    </lineage>
</organism>
<dbReference type="CDD" id="cd00190">
    <property type="entry name" value="Tryp_SPc"/>
    <property type="match status" value="1"/>
</dbReference>
<dbReference type="SMART" id="SM00020">
    <property type="entry name" value="Tryp_SPc"/>
    <property type="match status" value="1"/>
</dbReference>
<dbReference type="PROSITE" id="PS50240">
    <property type="entry name" value="TRYPSIN_DOM"/>
    <property type="match status" value="1"/>
</dbReference>
<protein>
    <submittedName>
        <fullName evidence="5">SFRICE_026126</fullName>
    </submittedName>
</protein>
<proteinExistence type="inferred from homology"/>
<reference evidence="5" key="1">
    <citation type="submission" date="2016-07" db="EMBL/GenBank/DDBJ databases">
        <authorList>
            <person name="Bretaudeau A."/>
        </authorList>
    </citation>
    <scope>NUCLEOTIDE SEQUENCE</scope>
    <source>
        <strain evidence="5">Rice</strain>
        <tissue evidence="5">Whole body</tissue>
    </source>
</reference>
<feature type="domain" description="Peptidase S1" evidence="4">
    <location>
        <begin position="101"/>
        <end position="340"/>
    </location>
</feature>
<evidence type="ECO:0000313" key="5">
    <source>
        <dbReference type="EMBL" id="SOQ59427.1"/>
    </source>
</evidence>
<name>A0A2H1X2D3_SPOFR</name>
<evidence type="ECO:0000256" key="2">
    <source>
        <dbReference type="ARBA" id="ARBA00024195"/>
    </source>
</evidence>
<gene>
    <name evidence="5" type="ORF">SFRICE_026126</name>
</gene>
<keyword evidence="3" id="KW-0378">Hydrolase</keyword>
<keyword evidence="3" id="KW-0720">Serine protease</keyword>
<evidence type="ECO:0000256" key="1">
    <source>
        <dbReference type="ARBA" id="ARBA00023157"/>
    </source>
</evidence>
<dbReference type="Pfam" id="PF00089">
    <property type="entry name" value="Trypsin"/>
    <property type="match status" value="1"/>
</dbReference>
<dbReference type="GO" id="GO:0004252">
    <property type="term" value="F:serine-type endopeptidase activity"/>
    <property type="evidence" value="ECO:0007669"/>
    <property type="project" value="InterPro"/>
</dbReference>
<dbReference type="InterPro" id="IPR009003">
    <property type="entry name" value="Peptidase_S1_PA"/>
</dbReference>
<keyword evidence="3" id="KW-0645">Protease</keyword>
<comment type="similarity">
    <text evidence="2">Belongs to the peptidase S1 family. CLIP subfamily.</text>
</comment>
<evidence type="ECO:0000256" key="3">
    <source>
        <dbReference type="RuleBase" id="RU363034"/>
    </source>
</evidence>
<sequence length="378" mass="40349">MCTQENILFLRGKIILTTPTLGEVRGSVRLLLTKHHPDPTPAFGAGSPGLVFGLSLIVCASALLEVQTNYHDAIGIPAVEKIRALEEASLANEAVTNNNRIVGGALAPVGAHPYFGGLLINLVGTTSRSVCGSSLLSANRLVTAAHCWFDGVRQAWEFTVILGSNWLHTGGERIATRQVIMHPQYVPRFLTNDIAMIYLPWNAMMTANVRPIRLPRNMEVWNQFEGHWAMAAGFGKTSDLQQTSASVVSHVSLQVINTNTCASRFEAGFVTHSTLCTSGVGSVGICGGDSGGPLAAHDNFGEPFLIGISSFAALNMCQGGFPSGFARVTSFVGFISQHIDKTTICGSHKQFFHARIEPITCCAAVSFPVAAPTVQSKI</sequence>
<dbReference type="InterPro" id="IPR051487">
    <property type="entry name" value="Ser/Thr_Proteases_Immune/Dev"/>
</dbReference>
<dbReference type="InterPro" id="IPR033116">
    <property type="entry name" value="TRYPSIN_SER"/>
</dbReference>
<dbReference type="InterPro" id="IPR043504">
    <property type="entry name" value="Peptidase_S1_PA_chymotrypsin"/>
</dbReference>
<dbReference type="InterPro" id="IPR001254">
    <property type="entry name" value="Trypsin_dom"/>
</dbReference>
<accession>A0A2H1X2D3</accession>
<dbReference type="EMBL" id="ODYU01012894">
    <property type="protein sequence ID" value="SOQ59427.1"/>
    <property type="molecule type" value="Genomic_DNA"/>
</dbReference>
<dbReference type="PRINTS" id="PR00722">
    <property type="entry name" value="CHYMOTRYPSIN"/>
</dbReference>
<dbReference type="SUPFAM" id="SSF50494">
    <property type="entry name" value="Trypsin-like serine proteases"/>
    <property type="match status" value="1"/>
</dbReference>
<evidence type="ECO:0000259" key="4">
    <source>
        <dbReference type="PROSITE" id="PS50240"/>
    </source>
</evidence>
<dbReference type="GO" id="GO:0006508">
    <property type="term" value="P:proteolysis"/>
    <property type="evidence" value="ECO:0007669"/>
    <property type="project" value="UniProtKB-KW"/>
</dbReference>
<dbReference type="InterPro" id="IPR018114">
    <property type="entry name" value="TRYPSIN_HIS"/>
</dbReference>
<dbReference type="AlphaFoldDB" id="A0A2H1X2D3"/>
<dbReference type="PROSITE" id="PS00134">
    <property type="entry name" value="TRYPSIN_HIS"/>
    <property type="match status" value="1"/>
</dbReference>
<dbReference type="PANTHER" id="PTHR24256">
    <property type="entry name" value="TRYPTASE-RELATED"/>
    <property type="match status" value="1"/>
</dbReference>
<keyword evidence="1" id="KW-1015">Disulfide bond</keyword>
<dbReference type="InterPro" id="IPR001314">
    <property type="entry name" value="Peptidase_S1A"/>
</dbReference>